<dbReference type="PROSITE" id="PS50048">
    <property type="entry name" value="ZN2_CY6_FUNGAL_2"/>
    <property type="match status" value="1"/>
</dbReference>
<keyword evidence="3" id="KW-0804">Transcription</keyword>
<evidence type="ECO:0000256" key="2">
    <source>
        <dbReference type="ARBA" id="ARBA00023015"/>
    </source>
</evidence>
<keyword evidence="4" id="KW-0539">Nucleus</keyword>
<dbReference type="Proteomes" id="UP000766486">
    <property type="component" value="Unassembled WGS sequence"/>
</dbReference>
<keyword evidence="8" id="KW-1185">Reference proteome</keyword>
<feature type="domain" description="Zn(2)-C6 fungal-type" evidence="6">
    <location>
        <begin position="37"/>
        <end position="66"/>
    </location>
</feature>
<dbReference type="Pfam" id="PF04082">
    <property type="entry name" value="Fungal_trans"/>
    <property type="match status" value="1"/>
</dbReference>
<feature type="region of interest" description="Disordered" evidence="5">
    <location>
        <begin position="1"/>
        <end position="24"/>
    </location>
</feature>
<comment type="caution">
    <text evidence="7">The sequence shown here is derived from an EMBL/GenBank/DDBJ whole genome shotgun (WGS) entry which is preliminary data.</text>
</comment>
<dbReference type="PROSITE" id="PS00463">
    <property type="entry name" value="ZN2_CY6_FUNGAL_1"/>
    <property type="match status" value="1"/>
</dbReference>
<evidence type="ECO:0000256" key="1">
    <source>
        <dbReference type="ARBA" id="ARBA00022723"/>
    </source>
</evidence>
<evidence type="ECO:0000313" key="7">
    <source>
        <dbReference type="EMBL" id="VUC33035.1"/>
    </source>
</evidence>
<reference evidence="7 8" key="1">
    <citation type="submission" date="2019-06" db="EMBL/GenBank/DDBJ databases">
        <authorList>
            <person name="Broberg M."/>
        </authorList>
    </citation>
    <scope>NUCLEOTIDE SEQUENCE [LARGE SCALE GENOMIC DNA]</scope>
</reference>
<dbReference type="Pfam" id="PF00172">
    <property type="entry name" value="Zn_clus"/>
    <property type="match status" value="1"/>
</dbReference>
<evidence type="ECO:0000256" key="4">
    <source>
        <dbReference type="ARBA" id="ARBA00023242"/>
    </source>
</evidence>
<gene>
    <name evidence="7" type="ORF">CLO192961_LOCUS339042</name>
</gene>
<dbReference type="PANTHER" id="PTHR47424:SF12">
    <property type="entry name" value="TRANSCRIPTION FACTOR ASQA"/>
    <property type="match status" value="1"/>
</dbReference>
<dbReference type="Gene3D" id="4.10.240.10">
    <property type="entry name" value="Zn(2)-C6 fungal-type DNA-binding domain"/>
    <property type="match status" value="1"/>
</dbReference>
<proteinExistence type="predicted"/>
<dbReference type="CDD" id="cd00067">
    <property type="entry name" value="GAL4"/>
    <property type="match status" value="1"/>
</dbReference>
<accession>A0ABY6USS9</accession>
<dbReference type="SUPFAM" id="SSF57701">
    <property type="entry name" value="Zn2/Cys6 DNA-binding domain"/>
    <property type="match status" value="1"/>
</dbReference>
<name>A0ABY6USS9_BIOOC</name>
<organism evidence="7 8">
    <name type="scientific">Bionectria ochroleuca</name>
    <name type="common">Gliocladium roseum</name>
    <dbReference type="NCBI Taxonomy" id="29856"/>
    <lineage>
        <taxon>Eukaryota</taxon>
        <taxon>Fungi</taxon>
        <taxon>Dikarya</taxon>
        <taxon>Ascomycota</taxon>
        <taxon>Pezizomycotina</taxon>
        <taxon>Sordariomycetes</taxon>
        <taxon>Hypocreomycetidae</taxon>
        <taxon>Hypocreales</taxon>
        <taxon>Bionectriaceae</taxon>
        <taxon>Clonostachys</taxon>
    </lineage>
</organism>
<evidence type="ECO:0000256" key="5">
    <source>
        <dbReference type="SAM" id="MobiDB-lite"/>
    </source>
</evidence>
<dbReference type="InterPro" id="IPR051127">
    <property type="entry name" value="Fungal_SecMet_Regulators"/>
</dbReference>
<dbReference type="EMBL" id="CABFNS010000855">
    <property type="protein sequence ID" value="VUC33035.1"/>
    <property type="molecule type" value="Genomic_DNA"/>
</dbReference>
<evidence type="ECO:0000259" key="6">
    <source>
        <dbReference type="PROSITE" id="PS50048"/>
    </source>
</evidence>
<evidence type="ECO:0000256" key="3">
    <source>
        <dbReference type="ARBA" id="ARBA00023163"/>
    </source>
</evidence>
<dbReference type="InterPro" id="IPR001138">
    <property type="entry name" value="Zn2Cys6_DnaBD"/>
</dbReference>
<keyword evidence="2" id="KW-0805">Transcription regulation</keyword>
<evidence type="ECO:0000313" key="8">
    <source>
        <dbReference type="Proteomes" id="UP000766486"/>
    </source>
</evidence>
<dbReference type="InterPro" id="IPR036864">
    <property type="entry name" value="Zn2-C6_fun-type_DNA-bd_sf"/>
</dbReference>
<feature type="region of interest" description="Disordered" evidence="5">
    <location>
        <begin position="100"/>
        <end position="140"/>
    </location>
</feature>
<dbReference type="PANTHER" id="PTHR47424">
    <property type="entry name" value="REGULATORY PROTEIN GAL4"/>
    <property type="match status" value="1"/>
</dbReference>
<dbReference type="InterPro" id="IPR007219">
    <property type="entry name" value="XnlR_reg_dom"/>
</dbReference>
<feature type="compositionally biased region" description="Low complexity" evidence="5">
    <location>
        <begin position="105"/>
        <end position="119"/>
    </location>
</feature>
<sequence length="744" mass="83297">MMPTFAPHSPARMMDGGSLPETPTLLIKPTRKQVSRACDWCRAKRIKCDNGRPCRACLQKGADCTHKGTDEPRTLPQALREIEKLKLRVKDLEFELEGYRSQRGSIPTPAPTSSKSSPESWRRTGQDTSSSSPPDSPNYQWEGIQVATARSDQTSYYGPSSGVYFVSRIGSYLSTMFGVSCADRSIQPRGASRNLAIASANESNERDNDAVLAGDGLSPMNRTQEEYFLNLFWEWSHCFLPVVDETWLRAHYASLWETGNAYRKNSPLVDIILALCLQHGYTFMPRDTSNASSQNASFNDATIAGRWYYRRSQSLLTADLESPTITSVQCHIFTIIYLCVASFANMCHVVLAQAIRTAHILGLHLEPSSDLPRGERELRKRIWWVLYTSELKSSAKMGRPTMIQPSQFTVSFPSDDLETASYNGATLGSYDLDVTWLTYTIQHEKLVLSMHEVASATYPKFGEVSSRQAHGSLYQDPRGLESCAEVLASKLPSLRAWVGQLPPGMKTLRRNGGEPFSTDRSPLVIEDLAPVWLQRQRLCLELMYHTFTLNLCRPFISFHSQTATYAPISERHAMTAVNHAIAYTLITHQVTTETDLFSGWSEYFMWQWNAAITIIGFILANPIHPSNPKARQALELAIAIFDNYGVNFPVSASAAKIMRALLGKADLLAERLRTGVALSCDTNKCLDEGGQGEDEMGWLDASQQIDPNYFSQFMDWALSVDSFNSFEKFFDVSNPADPWAFGQQ</sequence>
<protein>
    <recommendedName>
        <fullName evidence="6">Zn(2)-C6 fungal-type domain-containing protein</fullName>
    </recommendedName>
</protein>
<dbReference type="SMART" id="SM00906">
    <property type="entry name" value="Fungal_trans"/>
    <property type="match status" value="1"/>
</dbReference>
<dbReference type="CDD" id="cd12148">
    <property type="entry name" value="fungal_TF_MHR"/>
    <property type="match status" value="1"/>
</dbReference>
<keyword evidence="1" id="KW-0479">Metal-binding</keyword>
<dbReference type="SMART" id="SM00066">
    <property type="entry name" value="GAL4"/>
    <property type="match status" value="1"/>
</dbReference>